<protein>
    <recommendedName>
        <fullName evidence="2">Thiamine-monophosphate kinase</fullName>
        <shortName evidence="2">TMP kinase</shortName>
        <shortName evidence="2">Thiamine-phosphate kinase</shortName>
        <ecNumber evidence="2">2.7.4.16</ecNumber>
    </recommendedName>
</protein>
<keyword evidence="2" id="KW-0067">ATP-binding</keyword>
<keyword evidence="2" id="KW-0479">Metal-binding</keyword>
<feature type="domain" description="PurM-like N-terminal" evidence="3">
    <location>
        <begin position="26"/>
        <end position="144"/>
    </location>
</feature>
<dbReference type="Proteomes" id="UP000542342">
    <property type="component" value="Unassembled WGS sequence"/>
</dbReference>
<dbReference type="GO" id="GO:0009229">
    <property type="term" value="P:thiamine diphosphate biosynthetic process"/>
    <property type="evidence" value="ECO:0007669"/>
    <property type="project" value="UniProtKB-UniRule"/>
</dbReference>
<evidence type="ECO:0000313" key="5">
    <source>
        <dbReference type="EMBL" id="MBA2227414.1"/>
    </source>
</evidence>
<evidence type="ECO:0000259" key="4">
    <source>
        <dbReference type="Pfam" id="PF02769"/>
    </source>
</evidence>
<dbReference type="SUPFAM" id="SSF56042">
    <property type="entry name" value="PurM C-terminal domain-like"/>
    <property type="match status" value="1"/>
</dbReference>
<evidence type="ECO:0000256" key="1">
    <source>
        <dbReference type="ARBA" id="ARBA00022977"/>
    </source>
</evidence>
<comment type="caution">
    <text evidence="2">Lacks conserved residue(s) required for the propagation of feature annotation.</text>
</comment>
<comment type="caution">
    <text evidence="5">The sequence shown here is derived from an EMBL/GenBank/DDBJ whole genome shotgun (WGS) entry which is preliminary data.</text>
</comment>
<dbReference type="EC" id="2.7.4.16" evidence="2"/>
<dbReference type="CDD" id="cd02194">
    <property type="entry name" value="ThiL"/>
    <property type="match status" value="1"/>
</dbReference>
<dbReference type="GO" id="GO:0005524">
    <property type="term" value="F:ATP binding"/>
    <property type="evidence" value="ECO:0007669"/>
    <property type="project" value="UniProtKB-UniRule"/>
</dbReference>
<dbReference type="Gene3D" id="3.90.650.10">
    <property type="entry name" value="PurM-like C-terminal domain"/>
    <property type="match status" value="1"/>
</dbReference>
<comment type="miscellaneous">
    <text evidence="2">Reaction mechanism of ThiL seems to utilize a direct, inline transfer of the gamma-phosphate of ATP to TMP rather than a phosphorylated enzyme intermediate.</text>
</comment>
<dbReference type="InterPro" id="IPR006283">
    <property type="entry name" value="ThiL-like"/>
</dbReference>
<dbReference type="Pfam" id="PF00586">
    <property type="entry name" value="AIRS"/>
    <property type="match status" value="1"/>
</dbReference>
<dbReference type="GO" id="GO:0009030">
    <property type="term" value="F:thiamine-phosphate kinase activity"/>
    <property type="evidence" value="ECO:0007669"/>
    <property type="project" value="UniProtKB-UniRule"/>
</dbReference>
<dbReference type="InterPro" id="IPR010918">
    <property type="entry name" value="PurM-like_C_dom"/>
</dbReference>
<reference evidence="5 6" key="1">
    <citation type="submission" date="2020-07" db="EMBL/GenBank/DDBJ databases">
        <title>Thermogemmata thermophila gen. nov., sp. nov., a novel moderate thermophilic planctomycete from a Kamchatka hot spring.</title>
        <authorList>
            <person name="Elcheninov A.G."/>
            <person name="Podosokorskaya O.A."/>
            <person name="Kovaleva O.L."/>
            <person name="Novikov A."/>
            <person name="Bonch-Osmolovskaya E.A."/>
            <person name="Toshchakov S.V."/>
            <person name="Kublanov I.V."/>
        </authorList>
    </citation>
    <scope>NUCLEOTIDE SEQUENCE [LARGE SCALE GENOMIC DNA]</scope>
    <source>
        <strain evidence="5 6">2918</strain>
    </source>
</reference>
<gene>
    <name evidence="2" type="primary">thiL</name>
    <name evidence="5" type="ORF">H0921_14745</name>
</gene>
<evidence type="ECO:0000259" key="3">
    <source>
        <dbReference type="Pfam" id="PF00586"/>
    </source>
</evidence>
<keyword evidence="2" id="KW-0808">Transferase</keyword>
<dbReference type="GO" id="GO:0009228">
    <property type="term" value="P:thiamine biosynthetic process"/>
    <property type="evidence" value="ECO:0007669"/>
    <property type="project" value="UniProtKB-KW"/>
</dbReference>
<feature type="binding site" evidence="2">
    <location>
        <position position="44"/>
    </location>
    <ligand>
        <name>Mg(2+)</name>
        <dbReference type="ChEBI" id="CHEBI:18420"/>
        <label>2</label>
    </ligand>
</feature>
<feature type="binding site" evidence="2">
    <location>
        <position position="153"/>
    </location>
    <ligand>
        <name>ATP</name>
        <dbReference type="ChEBI" id="CHEBI:30616"/>
    </ligand>
</feature>
<feature type="binding site" evidence="2">
    <location>
        <position position="127"/>
    </location>
    <ligand>
        <name>Mg(2+)</name>
        <dbReference type="ChEBI" id="CHEBI:18420"/>
        <label>1</label>
    </ligand>
</feature>
<dbReference type="Gene3D" id="3.30.1330.10">
    <property type="entry name" value="PurM-like, N-terminal domain"/>
    <property type="match status" value="1"/>
</dbReference>
<feature type="binding site" evidence="2">
    <location>
        <position position="73"/>
    </location>
    <ligand>
        <name>Mg(2+)</name>
        <dbReference type="ChEBI" id="CHEBI:18420"/>
        <label>2</label>
    </ligand>
</feature>
<dbReference type="PANTHER" id="PTHR30270:SF0">
    <property type="entry name" value="THIAMINE-MONOPHOSPHATE KINASE"/>
    <property type="match status" value="1"/>
</dbReference>
<dbReference type="HAMAP" id="MF_02128">
    <property type="entry name" value="TMP_kinase"/>
    <property type="match status" value="1"/>
</dbReference>
<dbReference type="SUPFAM" id="SSF55326">
    <property type="entry name" value="PurM N-terminal domain-like"/>
    <property type="match status" value="1"/>
</dbReference>
<feature type="binding site" evidence="2">
    <location>
        <position position="309"/>
    </location>
    <ligand>
        <name>substrate</name>
    </ligand>
</feature>
<dbReference type="RefSeq" id="WP_194539280.1">
    <property type="nucleotide sequence ID" value="NZ_JACEFB010000014.1"/>
</dbReference>
<keyword evidence="1 2" id="KW-0784">Thiamine biosynthesis</keyword>
<comment type="pathway">
    <text evidence="2">Cofactor biosynthesis; thiamine diphosphate biosynthesis; thiamine diphosphate from thiamine phosphate: step 1/1.</text>
</comment>
<feature type="binding site" evidence="2">
    <location>
        <position position="73"/>
    </location>
    <ligand>
        <name>Mg(2+)</name>
        <dbReference type="ChEBI" id="CHEBI:18420"/>
        <label>3</label>
    </ligand>
</feature>
<feature type="binding site" evidence="2">
    <location>
        <position position="200"/>
    </location>
    <ligand>
        <name>Mg(2+)</name>
        <dbReference type="ChEBI" id="CHEBI:18420"/>
        <label>3</label>
    </ligand>
</feature>
<organism evidence="5 6">
    <name type="scientific">Thermogemmata fonticola</name>
    <dbReference type="NCBI Taxonomy" id="2755323"/>
    <lineage>
        <taxon>Bacteria</taxon>
        <taxon>Pseudomonadati</taxon>
        <taxon>Planctomycetota</taxon>
        <taxon>Planctomycetia</taxon>
        <taxon>Gemmatales</taxon>
        <taxon>Gemmataceae</taxon>
        <taxon>Thermogemmata</taxon>
    </lineage>
</organism>
<comment type="function">
    <text evidence="2">Catalyzes the ATP-dependent phosphorylation of thiamine-monophosphate (TMP) to form thiamine-pyrophosphate (TPP), the active form of vitamin B1.</text>
</comment>
<sequence>MNGEFEYIAWLCERTRPDPRMLLGPGDDAAVLRPPQRALLATTDMLMDGVDFHLAEVGGVRAGRKALAANLSDLAAMAAHPYAALVSLALPQHPPIPGLSTRQLAEEIDTGIRTLAEAFDLPIVGGDTNSWAAPLAINITLLGEADERGYVTRGGAQAGDWIFVTGPLGGSILGKHLDFVPRVREALALLAAAPLHAMCDISDGLAADLFHILEQSRCSAVLRAQDIPIAPAAVTLSQQTGRSPLEHALQDGEDFELIFTLAPDQAQRLLDHPPIPHLTPIGVCLPDLPPTLWLELPDGRRQPLPPRGWSHPM</sequence>
<proteinExistence type="inferred from homology"/>
<comment type="catalytic activity">
    <reaction evidence="2">
        <text>thiamine phosphate + ATP = thiamine diphosphate + ADP</text>
        <dbReference type="Rhea" id="RHEA:15913"/>
        <dbReference type="ChEBI" id="CHEBI:30616"/>
        <dbReference type="ChEBI" id="CHEBI:37575"/>
        <dbReference type="ChEBI" id="CHEBI:58937"/>
        <dbReference type="ChEBI" id="CHEBI:456216"/>
        <dbReference type="EC" id="2.7.4.16"/>
    </reaction>
</comment>
<feature type="domain" description="PurM-like C-terminal" evidence="4">
    <location>
        <begin position="177"/>
        <end position="269"/>
    </location>
</feature>
<feature type="binding site" evidence="2">
    <location>
        <position position="253"/>
    </location>
    <ligand>
        <name>substrate</name>
    </ligand>
</feature>
<keyword evidence="6" id="KW-1185">Reference proteome</keyword>
<feature type="binding site" evidence="2">
    <location>
        <position position="28"/>
    </location>
    <ligand>
        <name>Mg(2+)</name>
        <dbReference type="ChEBI" id="CHEBI:18420"/>
        <label>4</label>
    </ligand>
</feature>
<accession>A0A7V8VG36</accession>
<feature type="binding site" evidence="2">
    <location>
        <begin position="126"/>
        <end position="127"/>
    </location>
    <ligand>
        <name>ATP</name>
        <dbReference type="ChEBI" id="CHEBI:30616"/>
    </ligand>
</feature>
<feature type="binding site" evidence="2">
    <location>
        <position position="44"/>
    </location>
    <ligand>
        <name>Mg(2+)</name>
        <dbReference type="ChEBI" id="CHEBI:18420"/>
        <label>1</label>
    </ligand>
</feature>
<dbReference type="InterPro" id="IPR036676">
    <property type="entry name" value="PurM-like_C_sf"/>
</dbReference>
<dbReference type="PANTHER" id="PTHR30270">
    <property type="entry name" value="THIAMINE-MONOPHOSPHATE KINASE"/>
    <property type="match status" value="1"/>
</dbReference>
<feature type="binding site" evidence="2">
    <location>
        <position position="202"/>
    </location>
    <ligand>
        <name>ATP</name>
        <dbReference type="ChEBI" id="CHEBI:30616"/>
    </ligand>
</feature>
<keyword evidence="2" id="KW-0547">Nucleotide-binding</keyword>
<dbReference type="InterPro" id="IPR016188">
    <property type="entry name" value="PurM-like_N"/>
</dbReference>
<dbReference type="UniPathway" id="UPA00060">
    <property type="reaction ID" value="UER00142"/>
</dbReference>
<dbReference type="GO" id="GO:0000287">
    <property type="term" value="F:magnesium ion binding"/>
    <property type="evidence" value="ECO:0007669"/>
    <property type="project" value="UniProtKB-UniRule"/>
</dbReference>
<keyword evidence="2 5" id="KW-0418">Kinase</keyword>
<feature type="binding site" evidence="2">
    <location>
        <position position="42"/>
    </location>
    <ligand>
        <name>Mg(2+)</name>
        <dbReference type="ChEBI" id="CHEBI:18420"/>
        <label>4</label>
    </ligand>
</feature>
<evidence type="ECO:0000313" key="6">
    <source>
        <dbReference type="Proteomes" id="UP000542342"/>
    </source>
</evidence>
<evidence type="ECO:0000256" key="2">
    <source>
        <dbReference type="HAMAP-Rule" id="MF_02128"/>
    </source>
</evidence>
<dbReference type="EMBL" id="JACEFB010000014">
    <property type="protein sequence ID" value="MBA2227414.1"/>
    <property type="molecule type" value="Genomic_DNA"/>
</dbReference>
<feature type="binding site" evidence="2">
    <location>
        <position position="51"/>
    </location>
    <ligand>
        <name>substrate</name>
    </ligand>
</feature>
<dbReference type="Pfam" id="PF02769">
    <property type="entry name" value="AIRS_C"/>
    <property type="match status" value="1"/>
</dbReference>
<dbReference type="AlphaFoldDB" id="A0A7V8VG36"/>
<dbReference type="PIRSF" id="PIRSF005303">
    <property type="entry name" value="Thiam_monoph_kin"/>
    <property type="match status" value="1"/>
</dbReference>
<name>A0A7V8VG36_9BACT</name>
<feature type="binding site" evidence="2">
    <location>
        <position position="28"/>
    </location>
    <ligand>
        <name>Mg(2+)</name>
        <dbReference type="ChEBI" id="CHEBI:18420"/>
        <label>3</label>
    </ligand>
</feature>
<dbReference type="InterPro" id="IPR036921">
    <property type="entry name" value="PurM-like_N_sf"/>
</dbReference>
<feature type="binding site" evidence="2">
    <location>
        <position position="73"/>
    </location>
    <ligand>
        <name>Mg(2+)</name>
        <dbReference type="ChEBI" id="CHEBI:18420"/>
        <label>4</label>
    </ligand>
</feature>
<feature type="binding site" evidence="2">
    <location>
        <position position="43"/>
    </location>
    <ligand>
        <name>Mg(2+)</name>
        <dbReference type="ChEBI" id="CHEBI:18420"/>
        <label>1</label>
    </ligand>
</feature>
<feature type="binding site" evidence="2">
    <location>
        <position position="203"/>
    </location>
    <ligand>
        <name>Mg(2+)</name>
        <dbReference type="ChEBI" id="CHEBI:18420"/>
        <label>5</label>
    </ligand>
</feature>
<keyword evidence="2" id="KW-0460">Magnesium</keyword>
<comment type="similarity">
    <text evidence="2">Belongs to the thiamine-monophosphate kinase family.</text>
</comment>